<comment type="caution">
    <text evidence="2">The sequence shown here is derived from an EMBL/GenBank/DDBJ whole genome shotgun (WGS) entry which is preliminary data.</text>
</comment>
<name>M5SF76_9BACT</name>
<proteinExistence type="predicted"/>
<reference evidence="2 3" key="1">
    <citation type="journal article" date="2013" name="Mar. Genomics">
        <title>Expression of sulfatases in Rhodopirellula baltica and the diversity of sulfatases in the genus Rhodopirellula.</title>
        <authorList>
            <person name="Wegner C.E."/>
            <person name="Richter-Heitmann T."/>
            <person name="Klindworth A."/>
            <person name="Klockow C."/>
            <person name="Richter M."/>
            <person name="Achstetter T."/>
            <person name="Glockner F.O."/>
            <person name="Harder J."/>
        </authorList>
    </citation>
    <scope>NUCLEOTIDE SEQUENCE [LARGE SCALE GENOMIC DNA]</scope>
    <source>
        <strain evidence="2 3">SH398</strain>
    </source>
</reference>
<accession>M5SF76</accession>
<evidence type="ECO:0000313" key="3">
    <source>
        <dbReference type="Proteomes" id="UP000011996"/>
    </source>
</evidence>
<evidence type="ECO:0000313" key="2">
    <source>
        <dbReference type="EMBL" id="EMI24814.1"/>
    </source>
</evidence>
<protein>
    <submittedName>
        <fullName evidence="2">Signal peptide protein</fullName>
    </submittedName>
</protein>
<sequence>MLRGPKHKNATALGKPDRFASFAMNPHSTRQPSASIPAGKRRAEHYCPRPLFGFPNVRLPAIALLACMMLPYAWVVRYEELDRILPALISMFPGMPTFYPAAIVGGLLGQPFHDSGWIAMLLTAAELTVGIWLIRLGPKRAIAFTPFAFLTATIGSLAFYQLGIS</sequence>
<dbReference type="Proteomes" id="UP000011996">
    <property type="component" value="Unassembled WGS sequence"/>
</dbReference>
<organism evidence="2 3">
    <name type="scientific">Rhodopirellula europaea SH398</name>
    <dbReference type="NCBI Taxonomy" id="1263868"/>
    <lineage>
        <taxon>Bacteria</taxon>
        <taxon>Pseudomonadati</taxon>
        <taxon>Planctomycetota</taxon>
        <taxon>Planctomycetia</taxon>
        <taxon>Pirellulales</taxon>
        <taxon>Pirellulaceae</taxon>
        <taxon>Rhodopirellula</taxon>
    </lineage>
</organism>
<evidence type="ECO:0000256" key="1">
    <source>
        <dbReference type="SAM" id="Phobius"/>
    </source>
</evidence>
<dbReference type="EMBL" id="ANOF01000149">
    <property type="protein sequence ID" value="EMI24814.1"/>
    <property type="molecule type" value="Genomic_DNA"/>
</dbReference>
<feature type="transmembrane region" description="Helical" evidence="1">
    <location>
        <begin position="87"/>
        <end position="109"/>
    </location>
</feature>
<dbReference type="AlphaFoldDB" id="M5SF76"/>
<keyword evidence="1" id="KW-1133">Transmembrane helix</keyword>
<feature type="transmembrane region" description="Helical" evidence="1">
    <location>
        <begin position="115"/>
        <end position="134"/>
    </location>
</feature>
<feature type="transmembrane region" description="Helical" evidence="1">
    <location>
        <begin position="141"/>
        <end position="162"/>
    </location>
</feature>
<keyword evidence="1" id="KW-0472">Membrane</keyword>
<feature type="transmembrane region" description="Helical" evidence="1">
    <location>
        <begin position="57"/>
        <end position="75"/>
    </location>
</feature>
<keyword evidence="1" id="KW-0812">Transmembrane</keyword>
<dbReference type="PATRIC" id="fig|1263868.3.peg.4990"/>
<gene>
    <name evidence="2" type="ORF">RESH_04600</name>
</gene>